<organism evidence="4 5">
    <name type="scientific">Recurvomyces mirabilis</name>
    <dbReference type="NCBI Taxonomy" id="574656"/>
    <lineage>
        <taxon>Eukaryota</taxon>
        <taxon>Fungi</taxon>
        <taxon>Dikarya</taxon>
        <taxon>Ascomycota</taxon>
        <taxon>Pezizomycotina</taxon>
        <taxon>Dothideomycetes</taxon>
        <taxon>Dothideomycetidae</taxon>
        <taxon>Mycosphaerellales</taxon>
        <taxon>Teratosphaeriaceae</taxon>
        <taxon>Recurvomyces</taxon>
    </lineage>
</organism>
<dbReference type="PANTHER" id="PTHR10730:SF53">
    <property type="entry name" value="GLYCOSYLTRANSFERASE 25 FAMILY MEMBER"/>
    <property type="match status" value="1"/>
</dbReference>
<keyword evidence="3" id="KW-0808">Transferase</keyword>
<proteinExistence type="inferred from homology"/>
<sequence length="341" mass="38845">MGFEKIFVINLPKRTDHRDAASLAAYLTDLEIEYVDGVTEIEENTLPLGGDTITNKGAIGAWRAHMNVFRTIVERNISTALVMEDDSDWDIRIKSQMRRFAESSRLLVQPLPGTTDEFLDPTYYSFDSPSQRDFYVGEHQVTEPTTSPYGDVSRWDFFWLGHCGAKFPLPKDAPLPQGRAVMLDDETVPEKQHIDAQFGDGLLAQEYPQHTRVVSRTHDNVCTSVYAITLAGAKRYLYELALHKFNKGVDLLMNDMCDGRDGRPMRTCLTVHPQLFQHHRPIAKKTSFSDIGDLSGDGYSDQAFTRNIRWATRVNFRQLVYGQTNYTDLFPDGEERPDLHT</sequence>
<dbReference type="AlphaFoldDB" id="A0AAE0WFK8"/>
<keyword evidence="5" id="KW-1185">Reference proteome</keyword>
<evidence type="ECO:0000256" key="3">
    <source>
        <dbReference type="ARBA" id="ARBA00022679"/>
    </source>
</evidence>
<evidence type="ECO:0000256" key="1">
    <source>
        <dbReference type="ARBA" id="ARBA00006721"/>
    </source>
</evidence>
<keyword evidence="2" id="KW-0328">Glycosyltransferase</keyword>
<dbReference type="InterPro" id="IPR050757">
    <property type="entry name" value="Collagen_mod_GT25"/>
</dbReference>
<dbReference type="InterPro" id="IPR002654">
    <property type="entry name" value="Glyco_trans_25"/>
</dbReference>
<evidence type="ECO:0008006" key="6">
    <source>
        <dbReference type="Google" id="ProtNLM"/>
    </source>
</evidence>
<name>A0AAE0WFK8_9PEZI</name>
<dbReference type="GO" id="GO:0016740">
    <property type="term" value="F:transferase activity"/>
    <property type="evidence" value="ECO:0007669"/>
    <property type="project" value="UniProtKB-KW"/>
</dbReference>
<dbReference type="CDD" id="cd06532">
    <property type="entry name" value="Glyco_transf_25"/>
    <property type="match status" value="1"/>
</dbReference>
<dbReference type="PANTHER" id="PTHR10730">
    <property type="entry name" value="PROCOLLAGEN-LYSINE,2-OXOGLUTARATE 5-DIOXYGENASE/GLYCOSYLTRANSFERASE 25 FAMILY MEMBER"/>
    <property type="match status" value="1"/>
</dbReference>
<evidence type="ECO:0000313" key="5">
    <source>
        <dbReference type="Proteomes" id="UP001274830"/>
    </source>
</evidence>
<evidence type="ECO:0000313" key="4">
    <source>
        <dbReference type="EMBL" id="KAK3671272.1"/>
    </source>
</evidence>
<reference evidence="4" key="1">
    <citation type="submission" date="2023-07" db="EMBL/GenBank/DDBJ databases">
        <title>Black Yeasts Isolated from many extreme environments.</title>
        <authorList>
            <person name="Coleine C."/>
            <person name="Stajich J.E."/>
            <person name="Selbmann L."/>
        </authorList>
    </citation>
    <scope>NUCLEOTIDE SEQUENCE</scope>
    <source>
        <strain evidence="4">CCFEE 5485</strain>
    </source>
</reference>
<comment type="similarity">
    <text evidence="1">Belongs to the glycosyltransferase 25 family.</text>
</comment>
<protein>
    <recommendedName>
        <fullName evidence="6">Glycosyltransferase family 25 protein</fullName>
    </recommendedName>
</protein>
<dbReference type="EMBL" id="JAUTXT010000045">
    <property type="protein sequence ID" value="KAK3671272.1"/>
    <property type="molecule type" value="Genomic_DNA"/>
</dbReference>
<accession>A0AAE0WFK8</accession>
<comment type="caution">
    <text evidence="4">The sequence shown here is derived from an EMBL/GenBank/DDBJ whole genome shotgun (WGS) entry which is preliminary data.</text>
</comment>
<dbReference type="Proteomes" id="UP001274830">
    <property type="component" value="Unassembled WGS sequence"/>
</dbReference>
<evidence type="ECO:0000256" key="2">
    <source>
        <dbReference type="ARBA" id="ARBA00022676"/>
    </source>
</evidence>
<gene>
    <name evidence="4" type="ORF">LTR78_008907</name>
</gene>